<keyword evidence="2" id="KW-1280">Immunoglobulin</keyword>
<comment type="caution">
    <text evidence="6">The sequence shown here is derived from an EMBL/GenBank/DDBJ whole genome shotgun (WGS) entry which is preliminary data.</text>
</comment>
<dbReference type="InterPro" id="IPR036179">
    <property type="entry name" value="Ig-like_dom_sf"/>
</dbReference>
<evidence type="ECO:0000256" key="3">
    <source>
        <dbReference type="SAM" id="SignalP"/>
    </source>
</evidence>
<evidence type="ECO:0000256" key="1">
    <source>
        <dbReference type="ARBA" id="ARBA00022859"/>
    </source>
</evidence>
<keyword evidence="7" id="KW-1185">Reference proteome</keyword>
<dbReference type="PANTHER" id="PTHR23267">
    <property type="entry name" value="IMMUNOGLOBULIN LIGHT CHAIN"/>
    <property type="match status" value="1"/>
</dbReference>
<dbReference type="PROSITE" id="PS50835">
    <property type="entry name" value="IG_LIKE"/>
    <property type="match status" value="1"/>
</dbReference>
<dbReference type="InterPro" id="IPR013106">
    <property type="entry name" value="Ig_V-set"/>
</dbReference>
<dbReference type="FunFam" id="2.60.40.10:FF:000365">
    <property type="entry name" value="If kappa light chain"/>
    <property type="match status" value="1"/>
</dbReference>
<organism evidence="6 7">
    <name type="scientific">Muntiacus reevesi</name>
    <name type="common">Reeves' muntjac</name>
    <name type="synonym">Cervus reevesi</name>
    <dbReference type="NCBI Taxonomy" id="9886"/>
    <lineage>
        <taxon>Eukaryota</taxon>
        <taxon>Metazoa</taxon>
        <taxon>Chordata</taxon>
        <taxon>Craniata</taxon>
        <taxon>Vertebrata</taxon>
        <taxon>Euteleostomi</taxon>
        <taxon>Mammalia</taxon>
        <taxon>Eutheria</taxon>
        <taxon>Laurasiatheria</taxon>
        <taxon>Artiodactyla</taxon>
        <taxon>Ruminantia</taxon>
        <taxon>Pecora</taxon>
        <taxon>Cervidae</taxon>
        <taxon>Muntiacinae</taxon>
        <taxon>Muntiacus</taxon>
    </lineage>
</organism>
<proteinExistence type="predicted"/>
<dbReference type="InterPro" id="IPR007110">
    <property type="entry name" value="Ig-like_dom"/>
</dbReference>
<feature type="domain" description="Ig-like" evidence="4">
    <location>
        <begin position="16"/>
        <end position="126"/>
    </location>
</feature>
<dbReference type="EMBL" id="VCEB01006578">
    <property type="protein sequence ID" value="KAB0339172.1"/>
    <property type="molecule type" value="Genomic_DNA"/>
</dbReference>
<evidence type="ECO:0000313" key="6">
    <source>
        <dbReference type="EMBL" id="KAB0339174.1"/>
    </source>
</evidence>
<reference evidence="6 7" key="1">
    <citation type="submission" date="2019-06" db="EMBL/GenBank/DDBJ databases">
        <title>Discovery of a novel chromosome fission-fusion reversal in muntjac.</title>
        <authorList>
            <person name="Mudd A.B."/>
            <person name="Bredeson J.V."/>
            <person name="Baum R."/>
            <person name="Hockemeyer D."/>
            <person name="Rokhsar D.S."/>
        </authorList>
    </citation>
    <scope>NUCLEOTIDE SEQUENCE [LARGE SCALE GENOMIC DNA]</scope>
    <source>
        <strain evidence="6">UCam_UCB_Mr</strain>
        <tissue evidence="6">Fibroblast cell line</tissue>
    </source>
</reference>
<accession>A0A5N3UR08</accession>
<dbReference type="GO" id="GO:0005576">
    <property type="term" value="C:extracellular region"/>
    <property type="evidence" value="ECO:0007669"/>
    <property type="project" value="UniProtKB-ARBA"/>
</dbReference>
<keyword evidence="1" id="KW-0391">Immunity</keyword>
<dbReference type="Proteomes" id="UP000326062">
    <property type="component" value="Unassembled WGS sequence"/>
</dbReference>
<keyword evidence="2" id="KW-1064">Adaptive immunity</keyword>
<dbReference type="Pfam" id="PF07686">
    <property type="entry name" value="V-set"/>
    <property type="match status" value="1"/>
</dbReference>
<feature type="chain" id="PRO_5033494327" description="Ig-like domain-containing protein" evidence="3">
    <location>
        <begin position="21"/>
        <end position="199"/>
    </location>
</feature>
<name>A0A5N3UR08_MUNRE</name>
<evidence type="ECO:0000313" key="7">
    <source>
        <dbReference type="Proteomes" id="UP000326062"/>
    </source>
</evidence>
<dbReference type="SMART" id="SM00409">
    <property type="entry name" value="IG"/>
    <property type="match status" value="1"/>
</dbReference>
<dbReference type="EMBL" id="VCEB01006577">
    <property type="protein sequence ID" value="KAB0339174.1"/>
    <property type="molecule type" value="Genomic_DNA"/>
</dbReference>
<feature type="non-terminal residue" evidence="6">
    <location>
        <position position="199"/>
    </location>
</feature>
<dbReference type="InterPro" id="IPR013783">
    <property type="entry name" value="Ig-like_fold"/>
</dbReference>
<dbReference type="GO" id="GO:0019814">
    <property type="term" value="C:immunoglobulin complex"/>
    <property type="evidence" value="ECO:0007669"/>
    <property type="project" value="UniProtKB-KW"/>
</dbReference>
<dbReference type="GO" id="GO:0002376">
    <property type="term" value="P:immune system process"/>
    <property type="evidence" value="ECO:0007669"/>
    <property type="project" value="UniProtKB-KW"/>
</dbReference>
<dbReference type="AlphaFoldDB" id="A0A5N3UR08"/>
<dbReference type="GO" id="GO:0005886">
    <property type="term" value="C:plasma membrane"/>
    <property type="evidence" value="ECO:0007669"/>
    <property type="project" value="UniProtKB-ARBA"/>
</dbReference>
<evidence type="ECO:0000256" key="2">
    <source>
        <dbReference type="ARBA" id="ARBA00043265"/>
    </source>
</evidence>
<dbReference type="SUPFAM" id="SSF48726">
    <property type="entry name" value="Immunoglobulin"/>
    <property type="match status" value="1"/>
</dbReference>
<dbReference type="InterPro" id="IPR003599">
    <property type="entry name" value="Ig_sub"/>
</dbReference>
<evidence type="ECO:0000259" key="4">
    <source>
        <dbReference type="PROSITE" id="PS50835"/>
    </source>
</evidence>
<protein>
    <recommendedName>
        <fullName evidence="4">Ig-like domain-containing protein</fullName>
    </recommendedName>
</protein>
<dbReference type="SMART" id="SM00406">
    <property type="entry name" value="IGv"/>
    <property type="match status" value="1"/>
</dbReference>
<feature type="signal peptide" evidence="3">
    <location>
        <begin position="1"/>
        <end position="20"/>
    </location>
</feature>
<dbReference type="InterPro" id="IPR050150">
    <property type="entry name" value="IgV_Light_Chain"/>
</dbReference>
<dbReference type="Gene3D" id="2.60.40.10">
    <property type="entry name" value="Immunoglobulins"/>
    <property type="match status" value="1"/>
</dbReference>
<evidence type="ECO:0000313" key="5">
    <source>
        <dbReference type="EMBL" id="KAB0339172.1"/>
    </source>
</evidence>
<gene>
    <name evidence="6" type="ORF">FD755_025034</name>
    <name evidence="5" type="ORF">FD755_025035</name>
</gene>
<keyword evidence="3" id="KW-0732">Signal</keyword>
<sequence length="199" mass="22703">MRFPAQLLGLLLLWVPGSIGDIVLTQTPLSLSVTPGETVSISCKSTQSLKYSDGKTYLRWFQHTPGQSPQSLIYQISNRYTGVPDRFTGSGSETDFTLTISSVQAEDAGVYYCFQDSYSDSNLNISKGTKIWWRPHSQAQLSCIHYNLTFIKTRRHTFSRGKNSFREGNEHRWNITDIKTEPENLENLYTELHSCEKKH</sequence>